<gene>
    <name evidence="3" type="ORF">IOQ59_10935</name>
</gene>
<dbReference type="InterPro" id="IPR050742">
    <property type="entry name" value="Helicase_Restrict-Modif_Enz"/>
</dbReference>
<evidence type="ECO:0000313" key="3">
    <source>
        <dbReference type="EMBL" id="MBE9397772.1"/>
    </source>
</evidence>
<dbReference type="InterPro" id="IPR006935">
    <property type="entry name" value="Helicase/UvrB_N"/>
</dbReference>
<keyword evidence="3" id="KW-0547">Nucleotide-binding</keyword>
<dbReference type="PROSITE" id="PS51192">
    <property type="entry name" value="HELICASE_ATP_BIND_1"/>
    <property type="match status" value="1"/>
</dbReference>
<accession>A0A8J7FB83</accession>
<dbReference type="InterPro" id="IPR027417">
    <property type="entry name" value="P-loop_NTPase"/>
</dbReference>
<evidence type="ECO:0000259" key="1">
    <source>
        <dbReference type="PROSITE" id="PS51192"/>
    </source>
</evidence>
<dbReference type="SMART" id="SM00487">
    <property type="entry name" value="DEXDc"/>
    <property type="match status" value="1"/>
</dbReference>
<dbReference type="Pfam" id="PF00271">
    <property type="entry name" value="Helicase_C"/>
    <property type="match status" value="1"/>
</dbReference>
<dbReference type="RefSeq" id="WP_193953328.1">
    <property type="nucleotide sequence ID" value="NZ_JADEYS010000010.1"/>
</dbReference>
<dbReference type="SUPFAM" id="SSF52540">
    <property type="entry name" value="P-loop containing nucleoside triphosphate hydrolases"/>
    <property type="match status" value="1"/>
</dbReference>
<feature type="domain" description="Helicase ATP-binding" evidence="1">
    <location>
        <begin position="151"/>
        <end position="327"/>
    </location>
</feature>
<keyword evidence="3" id="KW-0067">ATP-binding</keyword>
<dbReference type="Pfam" id="PF04851">
    <property type="entry name" value="ResIII"/>
    <property type="match status" value="1"/>
</dbReference>
<evidence type="ECO:0000259" key="2">
    <source>
        <dbReference type="PROSITE" id="PS51194"/>
    </source>
</evidence>
<keyword evidence="3" id="KW-0378">Hydrolase</keyword>
<dbReference type="GO" id="GO:0005524">
    <property type="term" value="F:ATP binding"/>
    <property type="evidence" value="ECO:0007669"/>
    <property type="project" value="InterPro"/>
</dbReference>
<keyword evidence="4" id="KW-1185">Reference proteome</keyword>
<dbReference type="GO" id="GO:0005829">
    <property type="term" value="C:cytosol"/>
    <property type="evidence" value="ECO:0007669"/>
    <property type="project" value="TreeGrafter"/>
</dbReference>
<dbReference type="EMBL" id="JADEYS010000010">
    <property type="protein sequence ID" value="MBE9397772.1"/>
    <property type="molecule type" value="Genomic_DNA"/>
</dbReference>
<organism evidence="3 4">
    <name type="scientific">Pontibacterium sinense</name>
    <dbReference type="NCBI Taxonomy" id="2781979"/>
    <lineage>
        <taxon>Bacteria</taxon>
        <taxon>Pseudomonadati</taxon>
        <taxon>Pseudomonadota</taxon>
        <taxon>Gammaproteobacteria</taxon>
        <taxon>Oceanospirillales</taxon>
        <taxon>Oceanospirillaceae</taxon>
        <taxon>Pontibacterium</taxon>
    </lineage>
</organism>
<dbReference type="GO" id="GO:0016787">
    <property type="term" value="F:hydrolase activity"/>
    <property type="evidence" value="ECO:0007669"/>
    <property type="project" value="InterPro"/>
</dbReference>
<dbReference type="PANTHER" id="PTHR47396:SF1">
    <property type="entry name" value="ATP-DEPENDENT HELICASE IRC3-RELATED"/>
    <property type="match status" value="1"/>
</dbReference>
<evidence type="ECO:0000313" key="4">
    <source>
        <dbReference type="Proteomes" id="UP000640333"/>
    </source>
</evidence>
<dbReference type="SMART" id="SM00490">
    <property type="entry name" value="HELICc"/>
    <property type="match status" value="1"/>
</dbReference>
<dbReference type="InterPro" id="IPR001650">
    <property type="entry name" value="Helicase_C-like"/>
</dbReference>
<sequence>MLKEILSNFSEDELLSFLPKEAVEFALCVSDTDDEGAFNKEQLAEIVANTKKVDFVFNGKLRNLLIDRLKTSIFIDIFPEFKLVENEVKPIHYQAAISWADENIQEFSKKIELESIYKSETSLNTSVESISSIEPAYPLYPYQQAISKNVLASLQNKERILIHLPTGAGKTRTAMNIVSEHLRESENNVVLWLADREELCTQAFSEFKKAWSCLGNRSSTIYGIYSTSDESLSGIDSGFVVGGLHKLLSIKKNDSNKLKLLYRELCRSVTLVVFDEAHKAIAPKFKEVINDFVDREDFSAKLLGLTATPGRVYSDEPIFSEEDRQLSDFFYKNKVSMEMPGYISPIDYLVENGYLAKANFKSLNYDGSGISAYELRDSGGAETVTALAGNKERNKRIINKTLDECERGSQIIIFACTVQHSINLAIALACEGIKAASIDSKNDSPESRRAKIEQYKKCEIQVLVNFNVLTAGFDAPKTNVTIIAKPMNSLVQYLQMAGRAMRGIKSGGNRECNIYTVMDEIPEFQSINIAFEYWNNMWSVSEKD</sequence>
<proteinExistence type="predicted"/>
<keyword evidence="3" id="KW-0347">Helicase</keyword>
<name>A0A8J7FB83_9GAMM</name>
<feature type="domain" description="Helicase C-terminal" evidence="2">
    <location>
        <begin position="397"/>
        <end position="544"/>
    </location>
</feature>
<dbReference type="Proteomes" id="UP000640333">
    <property type="component" value="Unassembled WGS sequence"/>
</dbReference>
<dbReference type="InterPro" id="IPR014001">
    <property type="entry name" value="Helicase_ATP-bd"/>
</dbReference>
<dbReference type="PROSITE" id="PS51194">
    <property type="entry name" value="HELICASE_CTER"/>
    <property type="match status" value="1"/>
</dbReference>
<protein>
    <submittedName>
        <fullName evidence="3">DEAD/DEAH box helicase</fullName>
    </submittedName>
</protein>
<reference evidence="3" key="1">
    <citation type="submission" date="2020-10" db="EMBL/GenBank/DDBJ databases">
        <title>Bacterium isolated from coastal waters sediment.</title>
        <authorList>
            <person name="Chen R.-J."/>
            <person name="Lu D.-C."/>
            <person name="Zhu K.-L."/>
            <person name="Du Z.-J."/>
        </authorList>
    </citation>
    <scope>NUCLEOTIDE SEQUENCE</scope>
    <source>
        <strain evidence="3">N1Y112</strain>
    </source>
</reference>
<dbReference type="PANTHER" id="PTHR47396">
    <property type="entry name" value="TYPE I RESTRICTION ENZYME ECOKI R PROTEIN"/>
    <property type="match status" value="1"/>
</dbReference>
<dbReference type="GO" id="GO:0003677">
    <property type="term" value="F:DNA binding"/>
    <property type="evidence" value="ECO:0007669"/>
    <property type="project" value="InterPro"/>
</dbReference>
<dbReference type="Gene3D" id="3.40.50.300">
    <property type="entry name" value="P-loop containing nucleotide triphosphate hydrolases"/>
    <property type="match status" value="2"/>
</dbReference>
<comment type="caution">
    <text evidence="3">The sequence shown here is derived from an EMBL/GenBank/DDBJ whole genome shotgun (WGS) entry which is preliminary data.</text>
</comment>
<dbReference type="AlphaFoldDB" id="A0A8J7FB83"/>
<dbReference type="GO" id="GO:0004386">
    <property type="term" value="F:helicase activity"/>
    <property type="evidence" value="ECO:0007669"/>
    <property type="project" value="UniProtKB-KW"/>
</dbReference>